<organism evidence="7 8">
    <name type="scientific">Glomus cerebriforme</name>
    <dbReference type="NCBI Taxonomy" id="658196"/>
    <lineage>
        <taxon>Eukaryota</taxon>
        <taxon>Fungi</taxon>
        <taxon>Fungi incertae sedis</taxon>
        <taxon>Mucoromycota</taxon>
        <taxon>Glomeromycotina</taxon>
        <taxon>Glomeromycetes</taxon>
        <taxon>Glomerales</taxon>
        <taxon>Glomeraceae</taxon>
        <taxon>Glomus</taxon>
    </lineage>
</organism>
<keyword evidence="8" id="KW-1185">Reference proteome</keyword>
<feature type="region of interest" description="Disordered" evidence="5">
    <location>
        <begin position="142"/>
        <end position="172"/>
    </location>
</feature>
<evidence type="ECO:0000313" key="7">
    <source>
        <dbReference type="EMBL" id="RIA96015.1"/>
    </source>
</evidence>
<accession>A0A397THN9</accession>
<dbReference type="SMART" id="SM00154">
    <property type="entry name" value="ZnF_AN1"/>
    <property type="match status" value="2"/>
</dbReference>
<dbReference type="GO" id="GO:0008270">
    <property type="term" value="F:zinc ion binding"/>
    <property type="evidence" value="ECO:0007669"/>
    <property type="project" value="UniProtKB-KW"/>
</dbReference>
<evidence type="ECO:0000313" key="8">
    <source>
        <dbReference type="Proteomes" id="UP000265703"/>
    </source>
</evidence>
<evidence type="ECO:0000259" key="6">
    <source>
        <dbReference type="PROSITE" id="PS51039"/>
    </source>
</evidence>
<comment type="caution">
    <text evidence="7">The sequence shown here is derived from an EMBL/GenBank/DDBJ whole genome shotgun (WGS) entry which is preliminary data.</text>
</comment>
<dbReference type="InterPro" id="IPR057358">
    <property type="entry name" value="UBL_ZFAND1-like"/>
</dbReference>
<keyword evidence="1" id="KW-0479">Metal-binding</keyword>
<dbReference type="Pfam" id="PF01428">
    <property type="entry name" value="zf-AN1"/>
    <property type="match status" value="2"/>
</dbReference>
<dbReference type="AlphaFoldDB" id="A0A397THN9"/>
<feature type="compositionally biased region" description="Low complexity" evidence="5">
    <location>
        <begin position="156"/>
        <end position="166"/>
    </location>
</feature>
<evidence type="ECO:0000256" key="4">
    <source>
        <dbReference type="PROSITE-ProRule" id="PRU00449"/>
    </source>
</evidence>
<evidence type="ECO:0000256" key="3">
    <source>
        <dbReference type="ARBA" id="ARBA00022833"/>
    </source>
</evidence>
<gene>
    <name evidence="7" type="ORF">C1645_859812</name>
</gene>
<feature type="domain" description="AN1-type" evidence="6">
    <location>
        <begin position="70"/>
        <end position="122"/>
    </location>
</feature>
<sequence length="286" mass="32127">MEFPTVGDRCSFEGCEQLDFLPFRCGSCGKKYCLNHRYPTSHECFRWGENEKLKEHLKSNCTLHLLSSTPTATKTCFIIGCKNTSEGGVMVYVVCDGCGEVFCLKHRHPQTHQCASLNVASDEKAKRRMIAEEIISKYVKKSTSNTTNTSDDKDNTSSSSKSATTNKPKKINKKIEVMKLKSKAQGESSIPANARLYLSVDFPHDSNIHNKPMFFNKDWTVGKVLDKVATEGKIKNINNKISLDDPSRLVLFNKETKNILETNKKLNQVVENGDNISLEKYGSINN</sequence>
<dbReference type="STRING" id="658196.A0A397THN9"/>
<dbReference type="Proteomes" id="UP000265703">
    <property type="component" value="Unassembled WGS sequence"/>
</dbReference>
<name>A0A397THN9_9GLOM</name>
<dbReference type="InterPro" id="IPR000058">
    <property type="entry name" value="Znf_AN1"/>
</dbReference>
<dbReference type="PANTHER" id="PTHR14677">
    <property type="entry name" value="ARSENITE INDUCUBLE RNA ASSOCIATED PROTEIN AIP-1-RELATED"/>
    <property type="match status" value="1"/>
</dbReference>
<dbReference type="OrthoDB" id="431929at2759"/>
<feature type="domain" description="AN1-type" evidence="6">
    <location>
        <begin position="4"/>
        <end position="52"/>
    </location>
</feature>
<keyword evidence="3" id="KW-0862">Zinc</keyword>
<evidence type="ECO:0000256" key="5">
    <source>
        <dbReference type="SAM" id="MobiDB-lite"/>
    </source>
</evidence>
<evidence type="ECO:0000256" key="1">
    <source>
        <dbReference type="ARBA" id="ARBA00022723"/>
    </source>
</evidence>
<keyword evidence="2 4" id="KW-0863">Zinc-finger</keyword>
<dbReference type="Gene3D" id="4.10.1110.10">
    <property type="entry name" value="AN1-like Zinc finger"/>
    <property type="match status" value="2"/>
</dbReference>
<dbReference type="EMBL" id="QKYT01000052">
    <property type="protein sequence ID" value="RIA96015.1"/>
    <property type="molecule type" value="Genomic_DNA"/>
</dbReference>
<dbReference type="PANTHER" id="PTHR14677:SF20">
    <property type="entry name" value="ZINC FINGER AN1-TYPE CONTAINING 2A-RELATED"/>
    <property type="match status" value="1"/>
</dbReference>
<dbReference type="SUPFAM" id="SSF118310">
    <property type="entry name" value="AN1-like Zinc finger"/>
    <property type="match status" value="2"/>
</dbReference>
<proteinExistence type="predicted"/>
<dbReference type="InterPro" id="IPR035896">
    <property type="entry name" value="AN1-like_Znf"/>
</dbReference>
<evidence type="ECO:0000256" key="2">
    <source>
        <dbReference type="ARBA" id="ARBA00022771"/>
    </source>
</evidence>
<dbReference type="Pfam" id="PF25327">
    <property type="entry name" value="UBL_ZFAND1"/>
    <property type="match status" value="1"/>
</dbReference>
<dbReference type="GO" id="GO:0005737">
    <property type="term" value="C:cytoplasm"/>
    <property type="evidence" value="ECO:0007669"/>
    <property type="project" value="TreeGrafter"/>
</dbReference>
<protein>
    <recommendedName>
        <fullName evidence="6">AN1-type domain-containing protein</fullName>
    </recommendedName>
</protein>
<dbReference type="PROSITE" id="PS51039">
    <property type="entry name" value="ZF_AN1"/>
    <property type="match status" value="2"/>
</dbReference>
<reference evidence="7 8" key="1">
    <citation type="submission" date="2018-06" db="EMBL/GenBank/DDBJ databases">
        <title>Comparative genomics reveals the genomic features of Rhizophagus irregularis, R. cerebriforme, R. diaphanum and Gigaspora rosea, and their symbiotic lifestyle signature.</title>
        <authorList>
            <person name="Morin E."/>
            <person name="San Clemente H."/>
            <person name="Chen E.C.H."/>
            <person name="De La Providencia I."/>
            <person name="Hainaut M."/>
            <person name="Kuo A."/>
            <person name="Kohler A."/>
            <person name="Murat C."/>
            <person name="Tang N."/>
            <person name="Roy S."/>
            <person name="Loubradou J."/>
            <person name="Henrissat B."/>
            <person name="Grigoriev I.V."/>
            <person name="Corradi N."/>
            <person name="Roux C."/>
            <person name="Martin F.M."/>
        </authorList>
    </citation>
    <scope>NUCLEOTIDE SEQUENCE [LARGE SCALE GENOMIC DNA]</scope>
    <source>
        <strain evidence="7 8">DAOM 227022</strain>
    </source>
</reference>